<accession>A0A126QJP0</accession>
<evidence type="ECO:0000256" key="4">
    <source>
        <dbReference type="ARBA" id="ARBA00019465"/>
    </source>
</evidence>
<dbReference type="InterPro" id="IPR036291">
    <property type="entry name" value="NAD(P)-bd_dom_sf"/>
</dbReference>
<keyword evidence="6 9" id="KW-0560">Oxidoreductase</keyword>
<evidence type="ECO:0000256" key="3">
    <source>
        <dbReference type="ARBA" id="ARBA00013014"/>
    </source>
</evidence>
<dbReference type="SUPFAM" id="SSF51735">
    <property type="entry name" value="NAD(P)-binding Rossmann-fold domains"/>
    <property type="match status" value="1"/>
</dbReference>
<name>A0A126QJP0_9BACT</name>
<dbReference type="InterPro" id="IPR050838">
    <property type="entry name" value="Ketopantoate_reductase"/>
</dbReference>
<reference evidence="12 14" key="1">
    <citation type="journal article" date="2016" name="Front. Microbiol.">
        <title>Genome Sequence of the Piezophilic, Mesophilic Sulfate-Reducing Bacterium Desulfovibrio indicus J2T.</title>
        <authorList>
            <person name="Cao J."/>
            <person name="Maignien L."/>
            <person name="Shao Z."/>
            <person name="Alain K."/>
            <person name="Jebbar M."/>
        </authorList>
    </citation>
    <scope>NUCLEOTIDE SEQUENCE [LARGE SCALE GENOMIC DNA]</scope>
    <source>
        <strain evidence="12 14">J2</strain>
    </source>
</reference>
<dbReference type="GO" id="GO:0005737">
    <property type="term" value="C:cytoplasm"/>
    <property type="evidence" value="ECO:0007669"/>
    <property type="project" value="TreeGrafter"/>
</dbReference>
<keyword evidence="9" id="KW-0566">Pantothenate biosynthesis</keyword>
<comment type="catalytic activity">
    <reaction evidence="8 9">
        <text>(R)-pantoate + NADP(+) = 2-dehydropantoate + NADPH + H(+)</text>
        <dbReference type="Rhea" id="RHEA:16233"/>
        <dbReference type="ChEBI" id="CHEBI:11561"/>
        <dbReference type="ChEBI" id="CHEBI:15378"/>
        <dbReference type="ChEBI" id="CHEBI:15980"/>
        <dbReference type="ChEBI" id="CHEBI:57783"/>
        <dbReference type="ChEBI" id="CHEBI:58349"/>
        <dbReference type="EC" id="1.1.1.169"/>
    </reaction>
</comment>
<dbReference type="GO" id="GO:0015940">
    <property type="term" value="P:pantothenate biosynthetic process"/>
    <property type="evidence" value="ECO:0007669"/>
    <property type="project" value="UniProtKB-UniPathway"/>
</dbReference>
<dbReference type="FunFam" id="1.10.1040.10:FF:000017">
    <property type="entry name" value="2-dehydropantoate 2-reductase"/>
    <property type="match status" value="1"/>
</dbReference>
<evidence type="ECO:0000256" key="1">
    <source>
        <dbReference type="ARBA" id="ARBA00004994"/>
    </source>
</evidence>
<dbReference type="EC" id="1.1.1.169" evidence="3 9"/>
<comment type="similarity">
    <text evidence="2 9">Belongs to the ketopantoate reductase family.</text>
</comment>
<keyword evidence="14" id="KW-1185">Reference proteome</keyword>
<dbReference type="Gene3D" id="3.40.50.720">
    <property type="entry name" value="NAD(P)-binding Rossmann-like Domain"/>
    <property type="match status" value="1"/>
</dbReference>
<dbReference type="Pfam" id="PF02558">
    <property type="entry name" value="ApbA"/>
    <property type="match status" value="1"/>
</dbReference>
<evidence type="ECO:0000259" key="11">
    <source>
        <dbReference type="Pfam" id="PF08546"/>
    </source>
</evidence>
<evidence type="ECO:0000256" key="8">
    <source>
        <dbReference type="ARBA" id="ARBA00048793"/>
    </source>
</evidence>
<evidence type="ECO:0000313" key="14">
    <source>
        <dbReference type="Proteomes" id="UP000055611"/>
    </source>
</evidence>
<dbReference type="SUPFAM" id="SSF48179">
    <property type="entry name" value="6-phosphogluconate dehydrogenase C-terminal domain-like"/>
    <property type="match status" value="1"/>
</dbReference>
<dbReference type="OrthoDB" id="5333395at2"/>
<evidence type="ECO:0000256" key="2">
    <source>
        <dbReference type="ARBA" id="ARBA00007870"/>
    </source>
</evidence>
<reference evidence="13 15" key="2">
    <citation type="submission" date="2019-03" db="EMBL/GenBank/DDBJ databases">
        <title>Genomic Encyclopedia of Type Strains, Phase IV (KMG-IV): sequencing the most valuable type-strain genomes for metagenomic binning, comparative biology and taxonomic classification.</title>
        <authorList>
            <person name="Goeker M."/>
        </authorList>
    </citation>
    <scope>NUCLEOTIDE SEQUENCE [LARGE SCALE GENOMIC DNA]</scope>
    <source>
        <strain evidence="13 15">DSM 101483</strain>
    </source>
</reference>
<dbReference type="GO" id="GO:0050661">
    <property type="term" value="F:NADP binding"/>
    <property type="evidence" value="ECO:0007669"/>
    <property type="project" value="TreeGrafter"/>
</dbReference>
<evidence type="ECO:0000256" key="9">
    <source>
        <dbReference type="RuleBase" id="RU362068"/>
    </source>
</evidence>
<dbReference type="InterPro" id="IPR013752">
    <property type="entry name" value="KPA_reductase"/>
</dbReference>
<dbReference type="EMBL" id="CP014206">
    <property type="protein sequence ID" value="AMK09987.1"/>
    <property type="molecule type" value="Genomic_DNA"/>
</dbReference>
<dbReference type="Proteomes" id="UP000055611">
    <property type="component" value="Chromosome"/>
</dbReference>
<sequence>MKIAVIGSGAMGCLFGGKLQLQPENDVTLLDAWPAHVEQLSRHGLTMGTDDGEVVIPIKATLPAEAREAADLVIVFTKSMHTASALETAKAAIGPDSMVLTLQNGLGNIEKIAQHVPMANIVAGVTTMPSDLAGPGRINSHGVGKTTIGSALPEGAGRAKIVADLLNRAGLETIVCEDILSRIWGKVAFNSALNTLCAVTGLPVGGIGQCETGRSLARKVVEEVVSVAQRKGLSVDLEENWAMVAKALDEHGSHKPSMLQDILSKRETEIDTIAGGAVAEAEALGMAVPTTAVLADLVRTIQHEYLK</sequence>
<dbReference type="NCBIfam" id="TIGR00745">
    <property type="entry name" value="apbA_panE"/>
    <property type="match status" value="1"/>
</dbReference>
<dbReference type="Proteomes" id="UP000295506">
    <property type="component" value="Unassembled WGS sequence"/>
</dbReference>
<dbReference type="Gene3D" id="1.10.1040.10">
    <property type="entry name" value="N-(1-d-carboxylethyl)-l-norvaline Dehydrogenase, domain 2"/>
    <property type="match status" value="1"/>
</dbReference>
<evidence type="ECO:0000256" key="6">
    <source>
        <dbReference type="ARBA" id="ARBA00023002"/>
    </source>
</evidence>
<dbReference type="PANTHER" id="PTHR43765:SF2">
    <property type="entry name" value="2-DEHYDROPANTOATE 2-REDUCTASE"/>
    <property type="match status" value="1"/>
</dbReference>
<evidence type="ECO:0000313" key="13">
    <source>
        <dbReference type="EMBL" id="TDT87048.1"/>
    </source>
</evidence>
<dbReference type="InterPro" id="IPR013332">
    <property type="entry name" value="KPR_N"/>
</dbReference>
<dbReference type="EMBL" id="SOBK01000010">
    <property type="protein sequence ID" value="TDT87048.1"/>
    <property type="molecule type" value="Genomic_DNA"/>
</dbReference>
<dbReference type="InterPro" id="IPR008927">
    <property type="entry name" value="6-PGluconate_DH-like_C_sf"/>
</dbReference>
<keyword evidence="5 9" id="KW-0521">NADP</keyword>
<gene>
    <name evidence="12" type="ORF">AWY79_02085</name>
    <name evidence="13" type="ORF">EDC59_110130</name>
</gene>
<evidence type="ECO:0000313" key="15">
    <source>
        <dbReference type="Proteomes" id="UP000295506"/>
    </source>
</evidence>
<feature type="domain" description="Ketopantoate reductase C-terminal" evidence="11">
    <location>
        <begin position="178"/>
        <end position="302"/>
    </location>
</feature>
<dbReference type="InterPro" id="IPR013328">
    <property type="entry name" value="6PGD_dom2"/>
</dbReference>
<evidence type="ECO:0000256" key="7">
    <source>
        <dbReference type="ARBA" id="ARBA00032024"/>
    </source>
</evidence>
<dbReference type="KEGG" id="dej:AWY79_02085"/>
<dbReference type="AlphaFoldDB" id="A0A126QJP0"/>
<proteinExistence type="inferred from homology"/>
<dbReference type="Pfam" id="PF08546">
    <property type="entry name" value="ApbA_C"/>
    <property type="match status" value="1"/>
</dbReference>
<evidence type="ECO:0000256" key="5">
    <source>
        <dbReference type="ARBA" id="ARBA00022857"/>
    </source>
</evidence>
<comment type="pathway">
    <text evidence="1 9">Cofactor biosynthesis; (R)-pantothenate biosynthesis; (R)-pantoate from 3-methyl-2-oxobutanoate: step 2/2.</text>
</comment>
<dbReference type="InterPro" id="IPR003710">
    <property type="entry name" value="ApbA"/>
</dbReference>
<comment type="function">
    <text evidence="9">Catalyzes the NADPH-dependent reduction of ketopantoate into pantoic acid.</text>
</comment>
<dbReference type="PANTHER" id="PTHR43765">
    <property type="entry name" value="2-DEHYDROPANTOATE 2-REDUCTASE-RELATED"/>
    <property type="match status" value="1"/>
</dbReference>
<organism evidence="13 15">
    <name type="scientific">Pseudodesulfovibrio indicus</name>
    <dbReference type="NCBI Taxonomy" id="1716143"/>
    <lineage>
        <taxon>Bacteria</taxon>
        <taxon>Pseudomonadati</taxon>
        <taxon>Thermodesulfobacteriota</taxon>
        <taxon>Desulfovibrionia</taxon>
        <taxon>Desulfovibrionales</taxon>
        <taxon>Desulfovibrionaceae</taxon>
    </lineage>
</organism>
<protein>
    <recommendedName>
        <fullName evidence="4 9">2-dehydropantoate 2-reductase</fullName>
        <ecNumber evidence="3 9">1.1.1.169</ecNumber>
    </recommendedName>
    <alternativeName>
        <fullName evidence="7 9">Ketopantoate reductase</fullName>
    </alternativeName>
</protein>
<feature type="domain" description="Ketopantoate reductase N-terminal" evidence="10">
    <location>
        <begin position="3"/>
        <end position="150"/>
    </location>
</feature>
<dbReference type="RefSeq" id="WP_066799649.1">
    <property type="nucleotide sequence ID" value="NZ_CP014206.1"/>
</dbReference>
<dbReference type="GO" id="GO:0008677">
    <property type="term" value="F:2-dehydropantoate 2-reductase activity"/>
    <property type="evidence" value="ECO:0007669"/>
    <property type="project" value="UniProtKB-EC"/>
</dbReference>
<evidence type="ECO:0000313" key="12">
    <source>
        <dbReference type="EMBL" id="AMK09987.1"/>
    </source>
</evidence>
<evidence type="ECO:0000259" key="10">
    <source>
        <dbReference type="Pfam" id="PF02558"/>
    </source>
</evidence>